<evidence type="ECO:0000313" key="2">
    <source>
        <dbReference type="EMBL" id="AJQ93732.1"/>
    </source>
</evidence>
<keyword evidence="1" id="KW-0812">Transmembrane</keyword>
<organism evidence="2 3">
    <name type="scientific">Gynuella sunshinyii YC6258</name>
    <dbReference type="NCBI Taxonomy" id="1445510"/>
    <lineage>
        <taxon>Bacteria</taxon>
        <taxon>Pseudomonadati</taxon>
        <taxon>Pseudomonadota</taxon>
        <taxon>Gammaproteobacteria</taxon>
        <taxon>Oceanospirillales</taxon>
        <taxon>Saccharospirillaceae</taxon>
        <taxon>Gynuella</taxon>
    </lineage>
</organism>
<reference evidence="2 3" key="1">
    <citation type="submission" date="2014-01" db="EMBL/GenBank/DDBJ databases">
        <title>Full genme sequencing of cellulolytic bacterium Gynuella sunshinyii YC6258T gen. nov., sp. nov.</title>
        <authorList>
            <person name="Khan H."/>
            <person name="Chung E.J."/>
            <person name="Chung Y.R."/>
        </authorList>
    </citation>
    <scope>NUCLEOTIDE SEQUENCE [LARGE SCALE GENOMIC DNA]</scope>
    <source>
        <strain evidence="2 3">YC6258</strain>
    </source>
</reference>
<protein>
    <submittedName>
        <fullName evidence="2">Uncharacterized protein</fullName>
    </submittedName>
</protein>
<keyword evidence="3" id="KW-1185">Reference proteome</keyword>
<keyword evidence="1" id="KW-1133">Transmembrane helix</keyword>
<evidence type="ECO:0000313" key="3">
    <source>
        <dbReference type="Proteomes" id="UP000032266"/>
    </source>
</evidence>
<proteinExistence type="predicted"/>
<accession>A0A0C5VGM0</accession>
<name>A0A0C5VGM0_9GAMM</name>
<sequence length="60" mass="6854">MGCQTGLPVLDKFFRHLALPDMRMVAIGSLPFESIFIGFFANLWWVQKNAGKNYLAIICY</sequence>
<dbReference type="Proteomes" id="UP000032266">
    <property type="component" value="Chromosome"/>
</dbReference>
<evidence type="ECO:0000256" key="1">
    <source>
        <dbReference type="SAM" id="Phobius"/>
    </source>
</evidence>
<dbReference type="EMBL" id="CP007142">
    <property type="protein sequence ID" value="AJQ93732.1"/>
    <property type="molecule type" value="Genomic_DNA"/>
</dbReference>
<dbReference type="AlphaFoldDB" id="A0A0C5VGM0"/>
<dbReference type="HOGENOM" id="CLU_2935058_0_0_6"/>
<gene>
    <name evidence="2" type="ORF">YC6258_01684</name>
</gene>
<feature type="transmembrane region" description="Helical" evidence="1">
    <location>
        <begin position="24"/>
        <end position="45"/>
    </location>
</feature>
<keyword evidence="1" id="KW-0472">Membrane</keyword>
<dbReference type="STRING" id="1445510.YC6258_01684"/>
<dbReference type="KEGG" id="gsn:YC6258_01684"/>